<evidence type="ECO:0000256" key="1">
    <source>
        <dbReference type="ARBA" id="ARBA00022441"/>
    </source>
</evidence>
<protein>
    <recommendedName>
        <fullName evidence="6">Kelch repeat-containing protein</fullName>
    </recommendedName>
</protein>
<dbReference type="AlphaFoldDB" id="A0A918BUJ2"/>
<keyword evidence="5" id="KW-1185">Reference proteome</keyword>
<dbReference type="Gene3D" id="2.120.10.80">
    <property type="entry name" value="Kelch-type beta propeller"/>
    <property type="match status" value="1"/>
</dbReference>
<evidence type="ECO:0000256" key="2">
    <source>
        <dbReference type="ARBA" id="ARBA00022737"/>
    </source>
</evidence>
<gene>
    <name evidence="4" type="ORF">GCM10008957_01110</name>
</gene>
<dbReference type="EMBL" id="BMQL01000001">
    <property type="protein sequence ID" value="GGQ92926.1"/>
    <property type="molecule type" value="Genomic_DNA"/>
</dbReference>
<reference evidence="4" key="2">
    <citation type="submission" date="2020-09" db="EMBL/GenBank/DDBJ databases">
        <authorList>
            <person name="Sun Q."/>
            <person name="Ohkuma M."/>
        </authorList>
    </citation>
    <scope>NUCLEOTIDE SEQUENCE</scope>
    <source>
        <strain evidence="4">JCM 31311</strain>
    </source>
</reference>
<keyword evidence="2" id="KW-0677">Repeat</keyword>
<keyword evidence="3" id="KW-0732">Signal</keyword>
<feature type="signal peptide" evidence="3">
    <location>
        <begin position="1"/>
        <end position="19"/>
    </location>
</feature>
<dbReference type="PANTHER" id="PTHR24412:SF489">
    <property type="entry name" value="RING FINGER DOMAIN AND KELCH REPEAT-CONTAINING PROTEIN DDB_G0271372"/>
    <property type="match status" value="1"/>
</dbReference>
<feature type="chain" id="PRO_5037195744" description="Kelch repeat-containing protein" evidence="3">
    <location>
        <begin position="20"/>
        <end position="314"/>
    </location>
</feature>
<accession>A0A918BUJ2</accession>
<reference evidence="4" key="1">
    <citation type="journal article" date="2014" name="Int. J. Syst. Evol. Microbiol.">
        <title>Complete genome sequence of Corynebacterium casei LMG S-19264T (=DSM 44701T), isolated from a smear-ripened cheese.</title>
        <authorList>
            <consortium name="US DOE Joint Genome Institute (JGI-PGF)"/>
            <person name="Walter F."/>
            <person name="Albersmeier A."/>
            <person name="Kalinowski J."/>
            <person name="Ruckert C."/>
        </authorList>
    </citation>
    <scope>NUCLEOTIDE SEQUENCE</scope>
    <source>
        <strain evidence="4">JCM 31311</strain>
    </source>
</reference>
<dbReference type="PROSITE" id="PS51257">
    <property type="entry name" value="PROKAR_LIPOPROTEIN"/>
    <property type="match status" value="1"/>
</dbReference>
<proteinExistence type="predicted"/>
<dbReference type="RefSeq" id="WP_189087532.1">
    <property type="nucleotide sequence ID" value="NZ_BMQL01000001.1"/>
</dbReference>
<name>A0A918BUJ2_9DEIO</name>
<keyword evidence="1" id="KW-0880">Kelch repeat</keyword>
<dbReference type="Proteomes" id="UP000603865">
    <property type="component" value="Unassembled WGS sequence"/>
</dbReference>
<evidence type="ECO:0008006" key="6">
    <source>
        <dbReference type="Google" id="ProtNLM"/>
    </source>
</evidence>
<dbReference type="SUPFAM" id="SSF117281">
    <property type="entry name" value="Kelch motif"/>
    <property type="match status" value="1"/>
</dbReference>
<evidence type="ECO:0000256" key="3">
    <source>
        <dbReference type="SAM" id="SignalP"/>
    </source>
</evidence>
<evidence type="ECO:0000313" key="4">
    <source>
        <dbReference type="EMBL" id="GGQ92926.1"/>
    </source>
</evidence>
<organism evidence="4 5">
    <name type="scientific">Deinococcus ruber</name>
    <dbReference type="NCBI Taxonomy" id="1848197"/>
    <lineage>
        <taxon>Bacteria</taxon>
        <taxon>Thermotogati</taxon>
        <taxon>Deinococcota</taxon>
        <taxon>Deinococci</taxon>
        <taxon>Deinococcales</taxon>
        <taxon>Deinococcaceae</taxon>
        <taxon>Deinococcus</taxon>
    </lineage>
</organism>
<evidence type="ECO:0000313" key="5">
    <source>
        <dbReference type="Proteomes" id="UP000603865"/>
    </source>
</evidence>
<dbReference type="InterPro" id="IPR015915">
    <property type="entry name" value="Kelch-typ_b-propeller"/>
</dbReference>
<dbReference type="PANTHER" id="PTHR24412">
    <property type="entry name" value="KELCH PROTEIN"/>
    <property type="match status" value="1"/>
</dbReference>
<sequence length="314" mass="33834">MRRFAPITVCALMPALLLAACGGGTTTPPPVTKTVDDLTITAKQLSLPVTSYDIGNYSFQSVLVGNSIYFANYSNTAKSQFFARYDIPSNTFSSPLAVSSNVCGCGYMSKLVSDGTNIFYIANDATKYTASSNTWTAISYPATAKDNAGEAGVTYANGNIYFVGGRTPSTLFKYYNIASNSWFTGPNYLYATNESEVVAYKDKIYVLGGTGAQTKMASFSTSTNVWTPLNDLPFTAHTSYENAYSAVLGDDLFLLQGQSVYIYDLVNNVWAKNPIVLSTVASGNSNTLFSNGIKLYIAGKNSSNIPQVYELTVQ</sequence>
<comment type="caution">
    <text evidence="4">The sequence shown here is derived from an EMBL/GenBank/DDBJ whole genome shotgun (WGS) entry which is preliminary data.</text>
</comment>